<feature type="transmembrane region" description="Helical" evidence="1">
    <location>
        <begin position="74"/>
        <end position="92"/>
    </location>
</feature>
<sequence length="150" mass="16013">MDSTEDLVRFLKLRLGLLIATTFVTALGLLGIIDLLSTTAIDAVPVYVHITVAATVFPLAVFALEYRGVETVDAVRLGAGAGVGAIFLLLILSEGAGRVTDGVLELGVPTIFYVVTLSIVASTVFVAWINRVYLDVPAPRRTPSGRDRRE</sequence>
<feature type="transmembrane region" description="Helical" evidence="1">
    <location>
        <begin position="44"/>
        <end position="62"/>
    </location>
</feature>
<evidence type="ECO:0000256" key="1">
    <source>
        <dbReference type="SAM" id="Phobius"/>
    </source>
</evidence>
<name>A0A9Q4C1D5_9EURY</name>
<dbReference type="Proteomes" id="UP001149411">
    <property type="component" value="Unassembled WGS sequence"/>
</dbReference>
<feature type="transmembrane region" description="Helical" evidence="1">
    <location>
        <begin position="12"/>
        <end position="32"/>
    </location>
</feature>
<keyword evidence="1" id="KW-0472">Membrane</keyword>
<proteinExistence type="predicted"/>
<accession>A0A9Q4C1D5</accession>
<dbReference type="AlphaFoldDB" id="A0A9Q4C1D5"/>
<evidence type="ECO:0000313" key="2">
    <source>
        <dbReference type="EMBL" id="MCX2818130.1"/>
    </source>
</evidence>
<dbReference type="RefSeq" id="WP_266085805.1">
    <property type="nucleotide sequence ID" value="NZ_RKLV01000002.1"/>
</dbReference>
<reference evidence="2" key="1">
    <citation type="submission" date="2022-09" db="EMBL/GenBank/DDBJ databases">
        <title>Haloadaptaus new haloarchaeum isolated from saline soil.</title>
        <authorList>
            <person name="Duran-Viseras A."/>
            <person name="Sanchez-Porro C."/>
            <person name="Ventosa A."/>
        </authorList>
    </citation>
    <scope>NUCLEOTIDE SEQUENCE</scope>
    <source>
        <strain evidence="2">F3-133</strain>
    </source>
</reference>
<protein>
    <submittedName>
        <fullName evidence="2">Uncharacterized protein</fullName>
    </submittedName>
</protein>
<keyword evidence="3" id="KW-1185">Reference proteome</keyword>
<keyword evidence="1" id="KW-1133">Transmembrane helix</keyword>
<keyword evidence="1" id="KW-0812">Transmembrane</keyword>
<evidence type="ECO:0000313" key="3">
    <source>
        <dbReference type="Proteomes" id="UP001149411"/>
    </source>
</evidence>
<organism evidence="2 3">
    <name type="scientific">Halorutilus salinus</name>
    <dbReference type="NCBI Taxonomy" id="2487751"/>
    <lineage>
        <taxon>Archaea</taxon>
        <taxon>Methanobacteriati</taxon>
        <taxon>Methanobacteriota</taxon>
        <taxon>Stenosarchaea group</taxon>
        <taxon>Halobacteria</taxon>
        <taxon>Halorutilales</taxon>
        <taxon>Halorutilaceae</taxon>
        <taxon>Halorutilus</taxon>
    </lineage>
</organism>
<feature type="transmembrane region" description="Helical" evidence="1">
    <location>
        <begin position="112"/>
        <end position="134"/>
    </location>
</feature>
<dbReference type="EMBL" id="RKLV01000002">
    <property type="protein sequence ID" value="MCX2818130.1"/>
    <property type="molecule type" value="Genomic_DNA"/>
</dbReference>
<comment type="caution">
    <text evidence="2">The sequence shown here is derived from an EMBL/GenBank/DDBJ whole genome shotgun (WGS) entry which is preliminary data.</text>
</comment>
<gene>
    <name evidence="2" type="ORF">EGH25_02010</name>
</gene>